<protein>
    <submittedName>
        <fullName evidence="1">Uncharacterized protein</fullName>
    </submittedName>
</protein>
<accession>A0A8J1Y606</accession>
<reference evidence="1" key="1">
    <citation type="submission" date="2022-03" db="EMBL/GenBank/DDBJ databases">
        <authorList>
            <person name="Martin C."/>
        </authorList>
    </citation>
    <scope>NUCLEOTIDE SEQUENCE</scope>
</reference>
<dbReference type="AlphaFoldDB" id="A0A8J1Y606"/>
<proteinExistence type="predicted"/>
<evidence type="ECO:0000313" key="2">
    <source>
        <dbReference type="Proteomes" id="UP000749559"/>
    </source>
</evidence>
<dbReference type="Proteomes" id="UP000749559">
    <property type="component" value="Unassembled WGS sequence"/>
</dbReference>
<gene>
    <name evidence="1" type="ORF">OFUS_LOCUS13643</name>
</gene>
<organism evidence="1 2">
    <name type="scientific">Owenia fusiformis</name>
    <name type="common">Polychaete worm</name>
    <dbReference type="NCBI Taxonomy" id="6347"/>
    <lineage>
        <taxon>Eukaryota</taxon>
        <taxon>Metazoa</taxon>
        <taxon>Spiralia</taxon>
        <taxon>Lophotrochozoa</taxon>
        <taxon>Annelida</taxon>
        <taxon>Polychaeta</taxon>
        <taxon>Sedentaria</taxon>
        <taxon>Canalipalpata</taxon>
        <taxon>Sabellida</taxon>
        <taxon>Oweniida</taxon>
        <taxon>Oweniidae</taxon>
        <taxon>Owenia</taxon>
    </lineage>
</organism>
<dbReference type="EMBL" id="CAIIXF020000007">
    <property type="protein sequence ID" value="CAH1788038.1"/>
    <property type="molecule type" value="Genomic_DNA"/>
</dbReference>
<comment type="caution">
    <text evidence="1">The sequence shown here is derived from an EMBL/GenBank/DDBJ whole genome shotgun (WGS) entry which is preliminary data.</text>
</comment>
<keyword evidence="2" id="KW-1185">Reference proteome</keyword>
<evidence type="ECO:0000313" key="1">
    <source>
        <dbReference type="EMBL" id="CAH1788038.1"/>
    </source>
</evidence>
<sequence>MSTSPVYVDVQENDDDRHNINSMETKNKKIDFSDRTMKSRDNIRTFAFLGLVLLSLVILILAGIFITSINDIGNGTCTNSTGANFTCSQENSTKTDATARSTFPLTLKRLEIEVW</sequence>
<name>A0A8J1Y606_OWEFU</name>